<evidence type="ECO:0000313" key="2">
    <source>
        <dbReference type="Proteomes" id="UP000235777"/>
    </source>
</evidence>
<dbReference type="Proteomes" id="UP000235777">
    <property type="component" value="Unassembled WGS sequence"/>
</dbReference>
<protein>
    <submittedName>
        <fullName evidence="1">Uncharacterized protein</fullName>
    </submittedName>
</protein>
<reference evidence="1 2" key="1">
    <citation type="submission" date="2018-01" db="EMBL/GenBank/DDBJ databases">
        <title>Whole genome analyses suggest that Burkholderia sensu lato contains two further novel genera in the rhizoxinica-symbiotica group Mycetohabitans gen. nov., and Trinickia gen. nov.: implications for the evolution of diazotrophy and nodulation in the Burkholderiaceae.</title>
        <authorList>
            <person name="Estrada-de los Santos P."/>
            <person name="Palmer M."/>
            <person name="Chavez-Ramirez B."/>
            <person name="Beukes C."/>
            <person name="Steenkamp E.T."/>
            <person name="Hirsch A.M."/>
            <person name="Manyaka P."/>
            <person name="Maluk M."/>
            <person name="Lafos M."/>
            <person name="Crook M."/>
            <person name="Gross E."/>
            <person name="Simon M.F."/>
            <person name="Bueno dos Reis Junior F."/>
            <person name="Poole P.S."/>
            <person name="Venter S.N."/>
            <person name="James E.K."/>
        </authorList>
    </citation>
    <scope>NUCLEOTIDE SEQUENCE [LARGE SCALE GENOMIC DNA]</scope>
    <source>
        <strain evidence="1 2">JPY 581</strain>
    </source>
</reference>
<organism evidence="1 2">
    <name type="scientific">Trinickia symbiotica</name>
    <dbReference type="NCBI Taxonomy" id="863227"/>
    <lineage>
        <taxon>Bacteria</taxon>
        <taxon>Pseudomonadati</taxon>
        <taxon>Pseudomonadota</taxon>
        <taxon>Betaproteobacteria</taxon>
        <taxon>Burkholderiales</taxon>
        <taxon>Burkholderiaceae</taxon>
        <taxon>Trinickia</taxon>
    </lineage>
</organism>
<name>A0A2N7X2C2_9BURK</name>
<dbReference type="EMBL" id="PNYC01000009">
    <property type="protein sequence ID" value="PMS35787.1"/>
    <property type="molecule type" value="Genomic_DNA"/>
</dbReference>
<proteinExistence type="predicted"/>
<comment type="caution">
    <text evidence="1">The sequence shown here is derived from an EMBL/GenBank/DDBJ whole genome shotgun (WGS) entry which is preliminary data.</text>
</comment>
<gene>
    <name evidence="1" type="ORF">C0Z20_15720</name>
</gene>
<keyword evidence="2" id="KW-1185">Reference proteome</keyword>
<accession>A0A2N7X2C2</accession>
<sequence>MWRLFWRVDVDLTARNETTAFALRRFVAASMPRRERDCGRLSDDPLEEGHTGRHQAARIPLPLVRFCVE</sequence>
<dbReference type="AlphaFoldDB" id="A0A2N7X2C2"/>
<evidence type="ECO:0000313" key="1">
    <source>
        <dbReference type="EMBL" id="PMS35787.1"/>
    </source>
</evidence>